<keyword evidence="4" id="KW-1185">Reference proteome</keyword>
<feature type="signal peptide" evidence="1">
    <location>
        <begin position="1"/>
        <end position="36"/>
    </location>
</feature>
<gene>
    <name evidence="3" type="ORF">CVS27_17860</name>
</gene>
<sequence length="1297" mass="130182">MLNLRNFMGSYWKKTLATLVVAPALLLALTAPPALAAPGDPGLVNVALASYGTIATSSGLEVAGSNTEDLAIDGDVNTRWSSNKADDAQLTLKLAQPALISHMVINWKPVCAKKYTLQVSTDNALWTNATPEITPVCGSTDTQVPTLLDPAAKYQYVRMQANGRTAIAGVFYGVSLSEFQVWSTPPVVPVLENKIPQSSISIQSASSQELTSETAPNGPAVALLDGNPATHWHSKYSAPAASYPHNVVFNLGQSYAVSGFQLTQRTFNSGRIKNYEVYVSDNLANFGTAVTTGVLGNTAIPQILAITGGKVGRYVKFVGLTPITAGQAFASGAEVNIAGALPPALAAAEETVQAGSDLAITLTNFPADTNVAIAAGGSTLKTVATTATGGTNFNLTIPADTSAGLVTITATAGTVVASKAVTVTAAPSLSISAPSVQAGSSATATVNRFPAATAVEIRLGSSVLATITTDAAGAGSASITIPTGTAANNYTLSATAGSKTATTTLGVTPAPALTFANGNVVQAGSALNATVTSFPAGATVQFTLNSSATVLGTLVADISGAASGNITIPSDTTAGNHNLVATAGATTATKQISVTAAPVVSNAVNLSLASLGATVTYSGNETTTSNLAGSVIDGNTTTRWSSNGADNAWVAVKLRRPTNIEKVVIKWEAACAAKYKLQVSTDGINYVDATAEIAPTCGTTDTRTIKPELAGNSYQFIKMQGIDRTPIGGQKWGISLFELEVWGAPNDLVSLVPQSQISIAAVSSQEMTGETAPSGLATAMLDGNPATFWHTKYTGGVAAYPHQVTFDLHNYYSVAGFEFTQRNNAGTRIKGYELYVSNDLNNFGTPVATGELLSILPVQLIDLPSGKVGRYVKLVGLSSYAGTAFGSGAEVNIRGTLAPHLEASTNSVQAGDQFTASVVNFPAATPVSITWAGAALGTITTAADGSGSKAFIIPASTVAGTQALAATAGSLIVTTPLTVTAAPAVSVPGPVQAGSDVTVNVANYPATTAVEIRLGTTLLGTITTAADGSGSKAFTIATNTAPGSLTITATAGTKTATTPLTVTPAPAVTTAGTVQAGSPVTVNLANYPATTAVEIKLGTTVLGSITTAADGTGTKAFAIAAGTTPGSLTITATAGTKTASTPLTVTPAPAVTTTAGTVQAGSDVTVNVANYPATTAVEIRLGTTVLGSITTAADGTGTKAFTIPSLLTADDYTIIASAGTKTASVTVRVTSAPAVTTSASTVQAGSSTDVSIANYPATTAVEIKLGTTVLGSITTAADGTGTKAFTIAAGTTPGNLS</sequence>
<evidence type="ECO:0000313" key="4">
    <source>
        <dbReference type="Proteomes" id="UP000237061"/>
    </source>
</evidence>
<comment type="caution">
    <text evidence="3">The sequence shown here is derived from an EMBL/GenBank/DDBJ whole genome shotgun (WGS) entry which is preliminary data.</text>
</comment>
<evidence type="ECO:0000313" key="3">
    <source>
        <dbReference type="EMBL" id="POH72045.1"/>
    </source>
</evidence>
<dbReference type="InterPro" id="IPR000421">
    <property type="entry name" value="FA58C"/>
</dbReference>
<feature type="domain" description="F5/8 type C" evidence="2">
    <location>
        <begin position="592"/>
        <end position="744"/>
    </location>
</feature>
<accession>A0A2S3ZS33</accession>
<dbReference type="PROSITE" id="PS50022">
    <property type="entry name" value="FA58C_3"/>
    <property type="match status" value="4"/>
</dbReference>
<feature type="chain" id="PRO_5015422414" description="F5/8 type C domain-containing protein" evidence="1">
    <location>
        <begin position="37"/>
        <end position="1297"/>
    </location>
</feature>
<dbReference type="Pfam" id="PF00754">
    <property type="entry name" value="F5_F8_type_C"/>
    <property type="match status" value="3"/>
</dbReference>
<protein>
    <recommendedName>
        <fullName evidence="2">F5/8 type C domain-containing protein</fullName>
    </recommendedName>
</protein>
<evidence type="ECO:0000256" key="1">
    <source>
        <dbReference type="SAM" id="SignalP"/>
    </source>
</evidence>
<evidence type="ECO:0000259" key="2">
    <source>
        <dbReference type="PROSITE" id="PS50022"/>
    </source>
</evidence>
<dbReference type="EMBL" id="PPXC01000018">
    <property type="protein sequence ID" value="POH72045.1"/>
    <property type="molecule type" value="Genomic_DNA"/>
</dbReference>
<dbReference type="Gene3D" id="2.60.120.260">
    <property type="entry name" value="Galactose-binding domain-like"/>
    <property type="match status" value="4"/>
</dbReference>
<dbReference type="Pfam" id="PF22633">
    <property type="entry name" value="F5_F8_type_C_2"/>
    <property type="match status" value="1"/>
</dbReference>
<feature type="domain" description="F5/8 type C" evidence="2">
    <location>
        <begin position="188"/>
        <end position="340"/>
    </location>
</feature>
<organism evidence="3 4">
    <name type="scientific">Arthrobacter glacialis</name>
    <dbReference type="NCBI Taxonomy" id="1664"/>
    <lineage>
        <taxon>Bacteria</taxon>
        <taxon>Bacillati</taxon>
        <taxon>Actinomycetota</taxon>
        <taxon>Actinomycetes</taxon>
        <taxon>Micrococcales</taxon>
        <taxon>Micrococcaceae</taxon>
        <taxon>Arthrobacter</taxon>
    </lineage>
</organism>
<proteinExistence type="predicted"/>
<reference evidence="3 4" key="1">
    <citation type="submission" date="2018-01" db="EMBL/GenBank/DDBJ databases">
        <title>Arthrobacter sp. nov., from glaciers in China.</title>
        <authorList>
            <person name="Liu Q."/>
            <person name="Xin Y.-H."/>
        </authorList>
    </citation>
    <scope>NUCLEOTIDE SEQUENCE [LARGE SCALE GENOMIC DNA]</scope>
    <source>
        <strain evidence="3 4">HLT2-12-2</strain>
    </source>
</reference>
<name>A0A2S3ZS33_ARTGL</name>
<dbReference type="SUPFAM" id="SSF49785">
    <property type="entry name" value="Galactose-binding domain-like"/>
    <property type="match status" value="4"/>
</dbReference>
<dbReference type="Proteomes" id="UP000237061">
    <property type="component" value="Unassembled WGS sequence"/>
</dbReference>
<feature type="domain" description="F5/8 type C" evidence="2">
    <location>
        <begin position="36"/>
        <end position="184"/>
    </location>
</feature>
<keyword evidence="1" id="KW-0732">Signal</keyword>
<dbReference type="InterPro" id="IPR008979">
    <property type="entry name" value="Galactose-bd-like_sf"/>
</dbReference>
<feature type="domain" description="F5/8 type C" evidence="2">
    <location>
        <begin position="745"/>
        <end position="896"/>
    </location>
</feature>
<feature type="non-terminal residue" evidence="3">
    <location>
        <position position="1297"/>
    </location>
</feature>